<dbReference type="EMBL" id="FZOU01000001">
    <property type="protein sequence ID" value="SNS45552.1"/>
    <property type="molecule type" value="Genomic_DNA"/>
</dbReference>
<evidence type="ECO:0000259" key="3">
    <source>
        <dbReference type="PROSITE" id="PS50042"/>
    </source>
</evidence>
<protein>
    <recommendedName>
        <fullName evidence="2">histidine kinase</fullName>
        <ecNumber evidence="2">2.7.13.3</ecNumber>
    </recommendedName>
</protein>
<proteinExistence type="predicted"/>
<dbReference type="SMART" id="SM00100">
    <property type="entry name" value="cNMP"/>
    <property type="match status" value="1"/>
</dbReference>
<dbReference type="InterPro" id="IPR018490">
    <property type="entry name" value="cNMP-bd_dom_sf"/>
</dbReference>
<dbReference type="PROSITE" id="PS50042">
    <property type="entry name" value="CNMP_BINDING_3"/>
    <property type="match status" value="1"/>
</dbReference>
<dbReference type="Gene3D" id="1.10.287.130">
    <property type="match status" value="1"/>
</dbReference>
<dbReference type="CDD" id="cd00038">
    <property type="entry name" value="CAP_ED"/>
    <property type="match status" value="1"/>
</dbReference>
<evidence type="ECO:0000256" key="2">
    <source>
        <dbReference type="ARBA" id="ARBA00012438"/>
    </source>
</evidence>
<evidence type="ECO:0000313" key="6">
    <source>
        <dbReference type="Proteomes" id="UP000198356"/>
    </source>
</evidence>
<comment type="catalytic activity">
    <reaction evidence="1">
        <text>ATP + protein L-histidine = ADP + protein N-phospho-L-histidine.</text>
        <dbReference type="EC" id="2.7.13.3"/>
    </reaction>
</comment>
<dbReference type="Gene3D" id="3.30.565.10">
    <property type="entry name" value="Histidine kinase-like ATPase, C-terminal domain"/>
    <property type="match status" value="1"/>
</dbReference>
<accession>A0A239ENP5</accession>
<evidence type="ECO:0000259" key="4">
    <source>
        <dbReference type="PROSITE" id="PS50109"/>
    </source>
</evidence>
<dbReference type="SMART" id="SM00387">
    <property type="entry name" value="HATPase_c"/>
    <property type="match status" value="1"/>
</dbReference>
<gene>
    <name evidence="5" type="ORF">SAMN05421770_1011048</name>
</gene>
<feature type="domain" description="Cyclic nucleotide-binding" evidence="3">
    <location>
        <begin position="52"/>
        <end position="159"/>
    </location>
</feature>
<name>A0A239ENP5_9BACT</name>
<dbReference type="InterPro" id="IPR000595">
    <property type="entry name" value="cNMP-bd_dom"/>
</dbReference>
<organism evidence="5 6">
    <name type="scientific">Granulicella rosea</name>
    <dbReference type="NCBI Taxonomy" id="474952"/>
    <lineage>
        <taxon>Bacteria</taxon>
        <taxon>Pseudomonadati</taxon>
        <taxon>Acidobacteriota</taxon>
        <taxon>Terriglobia</taxon>
        <taxon>Terriglobales</taxon>
        <taxon>Acidobacteriaceae</taxon>
        <taxon>Granulicella</taxon>
    </lineage>
</organism>
<dbReference type="SUPFAM" id="SSF55874">
    <property type="entry name" value="ATPase domain of HSP90 chaperone/DNA topoisomerase II/histidine kinase"/>
    <property type="match status" value="1"/>
</dbReference>
<dbReference type="Pfam" id="PF02518">
    <property type="entry name" value="HATPase_c"/>
    <property type="match status" value="1"/>
</dbReference>
<reference evidence="5 6" key="1">
    <citation type="submission" date="2017-06" db="EMBL/GenBank/DDBJ databases">
        <authorList>
            <person name="Kim H.J."/>
            <person name="Triplett B.A."/>
        </authorList>
    </citation>
    <scope>NUCLEOTIDE SEQUENCE [LARGE SCALE GENOMIC DNA]</scope>
    <source>
        <strain evidence="5 6">DSM 18704</strain>
    </source>
</reference>
<dbReference type="PANTHER" id="PTHR43065:SF48">
    <property type="entry name" value="HISTIDINE KINASE"/>
    <property type="match status" value="1"/>
</dbReference>
<evidence type="ECO:0000313" key="5">
    <source>
        <dbReference type="EMBL" id="SNS45552.1"/>
    </source>
</evidence>
<dbReference type="InterPro" id="IPR014710">
    <property type="entry name" value="RmlC-like_jellyroll"/>
</dbReference>
<dbReference type="SUPFAM" id="SSF51206">
    <property type="entry name" value="cAMP-binding domain-like"/>
    <property type="match status" value="1"/>
</dbReference>
<dbReference type="Gene3D" id="2.60.120.10">
    <property type="entry name" value="Jelly Rolls"/>
    <property type="match status" value="1"/>
</dbReference>
<keyword evidence="6" id="KW-1185">Reference proteome</keyword>
<dbReference type="EC" id="2.7.13.3" evidence="2"/>
<feature type="domain" description="Histidine kinase" evidence="4">
    <location>
        <begin position="311"/>
        <end position="498"/>
    </location>
</feature>
<dbReference type="InterPro" id="IPR003594">
    <property type="entry name" value="HATPase_dom"/>
</dbReference>
<dbReference type="GO" id="GO:0004673">
    <property type="term" value="F:protein histidine kinase activity"/>
    <property type="evidence" value="ECO:0007669"/>
    <property type="project" value="UniProtKB-EC"/>
</dbReference>
<dbReference type="InterPro" id="IPR004358">
    <property type="entry name" value="Sig_transdc_His_kin-like_C"/>
</dbReference>
<dbReference type="PROSITE" id="PS50109">
    <property type="entry name" value="HIS_KIN"/>
    <property type="match status" value="1"/>
</dbReference>
<dbReference type="AlphaFoldDB" id="A0A239ENP5"/>
<dbReference type="Pfam" id="PF00027">
    <property type="entry name" value="cNMP_binding"/>
    <property type="match status" value="1"/>
</dbReference>
<sequence>MRQSDEDFMSVLNPSNVAVETAPHHTLSAEVVNQLRKVPILSALRDDELHCLDETEELRIEAGELLAKQGETARFFWILLSGSLRISQLMPDGREIPMAVVTEGNAFGELPLLSNIPNISNVRALEPCHLMQLNEEQFWGLMTFCPQVRRAILGNMTLRMQKMQNVTLQQEKMAALGIMAAGLMHELNNPGAAARRAAQQLRENLNRMHELAARFTKADMSREQKECMMGLQTAALAVKQPIRMNSLEQSDAEERLAEWMEAAQVEDAWKLAPTLIAVGMNEHELDCARQSFPGEIFSDALSWLEALVSSQQLVGTIEESIGRVTDLVKAVKSYAYEGKGQRQTIDINDSIHATMVILAHKMREKEIVLEKDFGAGLPPLQSECSGLNQIWTNLLDNAIDAVGAHGHIAVRTWSEVFNDSTGKPSLDLCISVKDNGSGIPLESQPHIFDPFYTTKAVGVGTGLGLGIVYRIVEQYGGVIRFTSEPGNTEFVVRLPSDRA</sequence>
<dbReference type="InterPro" id="IPR036890">
    <property type="entry name" value="HATPase_C_sf"/>
</dbReference>
<dbReference type="PRINTS" id="PR00344">
    <property type="entry name" value="BCTRLSENSOR"/>
</dbReference>
<dbReference type="PANTHER" id="PTHR43065">
    <property type="entry name" value="SENSOR HISTIDINE KINASE"/>
    <property type="match status" value="1"/>
</dbReference>
<dbReference type="InterPro" id="IPR005467">
    <property type="entry name" value="His_kinase_dom"/>
</dbReference>
<dbReference type="Proteomes" id="UP000198356">
    <property type="component" value="Unassembled WGS sequence"/>
</dbReference>
<evidence type="ECO:0000256" key="1">
    <source>
        <dbReference type="ARBA" id="ARBA00000085"/>
    </source>
</evidence>